<dbReference type="InterPro" id="IPR011766">
    <property type="entry name" value="TPP_enzyme_TPP-bd"/>
</dbReference>
<evidence type="ECO:0000256" key="6">
    <source>
        <dbReference type="ARBA" id="ARBA00023211"/>
    </source>
</evidence>
<dbReference type="InterPro" id="IPR029035">
    <property type="entry name" value="DHS-like_NAD/FAD-binding_dom"/>
</dbReference>
<dbReference type="InterPro" id="IPR001763">
    <property type="entry name" value="Rhodanese-like_dom"/>
</dbReference>
<keyword evidence="6 7" id="KW-0464">Manganese</keyword>
<organism evidence="9 10">
    <name type="scientific">Jeotgalibacillus marinus</name>
    <dbReference type="NCBI Taxonomy" id="86667"/>
    <lineage>
        <taxon>Bacteria</taxon>
        <taxon>Bacillati</taxon>
        <taxon>Bacillota</taxon>
        <taxon>Bacilli</taxon>
        <taxon>Bacillales</taxon>
        <taxon>Caryophanaceae</taxon>
        <taxon>Jeotgalibacillus</taxon>
    </lineage>
</organism>
<dbReference type="SUPFAM" id="SSF52518">
    <property type="entry name" value="Thiamin diphosphate-binding fold (THDP-binding)"/>
    <property type="match status" value="2"/>
</dbReference>
<accession>A0ABV3Q7H3</accession>
<evidence type="ECO:0000256" key="7">
    <source>
        <dbReference type="HAMAP-Rule" id="MF_01659"/>
    </source>
</evidence>
<dbReference type="CDD" id="cd07037">
    <property type="entry name" value="TPP_PYR_MenD"/>
    <property type="match status" value="1"/>
</dbReference>
<dbReference type="Pfam" id="PF02775">
    <property type="entry name" value="TPP_enzyme_C"/>
    <property type="match status" value="1"/>
</dbReference>
<dbReference type="InterPro" id="IPR029061">
    <property type="entry name" value="THDP-binding"/>
</dbReference>
<comment type="caution">
    <text evidence="9">The sequence shown here is derived from an EMBL/GenBank/DDBJ whole genome shotgun (WGS) entry which is preliminary data.</text>
</comment>
<sequence length="578" mass="64245">MNHQQSLTTFVGTFIQQLIDGGVTKAVISPGSRSTPLAYLLQDHPLIDCHINVDERSAAFYALGMAKKIGDPVVLVCTSGTAAANYFPAIVEARYARVPLIVLTADRPHELRSVGAPQAIDQIHLFGNHVKWFADMTLPEDTKGVLQHVTRTAARAIAKSMESPCGPVHLNFPFREPLVPLLDQHTAYSTKPIRVYTGTKILREDDIQALTNRVNQVDEGLIVVGPMASNEASEAIIRLANKTGFPVLTDPLSHLRKELAQERVLIEGYDAFLKSDKVRQAVQPELVIRFGGAPVSKTLMQFLSSLKSSDQWLIDQGTEWRDPNSNMTDYIDCNEHVLIESMLPYLEEKSNRKWLTFWQQINEATVDQIALHTEQIHDEGTAVGRILNTFPPNSHVVVGNSMPIRDVDTFWTRSSNPLTVWANRGVNGIDGVVSTALGISSVTTEPVYLLIGDLSMFHDLNGLLVTKQHPNHLNIIILNNNGGGIFSYLPQGSQPRHFETLFGTPPTLDFKHAAALYEMPYKQIQLTNHVGREIQALSSTSGVTIAEVMTNRQDNVQAHRQLWDKVRETVEKIVEQRG</sequence>
<dbReference type="PANTHER" id="PTHR42916:SF1">
    <property type="entry name" value="PROTEIN PHYLLO, CHLOROPLASTIC"/>
    <property type="match status" value="1"/>
</dbReference>
<dbReference type="InterPro" id="IPR032264">
    <property type="entry name" value="MenD_middle"/>
</dbReference>
<feature type="domain" description="Rhodanese" evidence="8">
    <location>
        <begin position="30"/>
        <end position="111"/>
    </location>
</feature>
<evidence type="ECO:0000313" key="10">
    <source>
        <dbReference type="Proteomes" id="UP001556040"/>
    </source>
</evidence>
<evidence type="ECO:0000256" key="4">
    <source>
        <dbReference type="ARBA" id="ARBA00022842"/>
    </source>
</evidence>
<keyword evidence="4 7" id="KW-0460">Magnesium</keyword>
<reference evidence="9 10" key="1">
    <citation type="journal article" date="1979" name="Int. J. Syst. Evol. Microbiol.">
        <title>Bacillus globisporus subsp. marinus subsp. nov.</title>
        <authorList>
            <person name="Liu H."/>
        </authorList>
    </citation>
    <scope>NUCLEOTIDE SEQUENCE [LARGE SCALE GENOMIC DNA]</scope>
    <source>
        <strain evidence="9 10">DSM 1297</strain>
    </source>
</reference>
<dbReference type="RefSeq" id="WP_367780335.1">
    <property type="nucleotide sequence ID" value="NZ_JBFMIA010000016.1"/>
</dbReference>
<dbReference type="EC" id="2.2.1.9" evidence="7"/>
<dbReference type="EMBL" id="JBFMIA010000016">
    <property type="protein sequence ID" value="MEW9502849.1"/>
    <property type="molecule type" value="Genomic_DNA"/>
</dbReference>
<dbReference type="PROSITE" id="PS50206">
    <property type="entry name" value="RHODANESE_3"/>
    <property type="match status" value="1"/>
</dbReference>
<keyword evidence="1 7" id="KW-0474">Menaquinone biosynthesis</keyword>
<dbReference type="PIRSF" id="PIRSF004983">
    <property type="entry name" value="MenD"/>
    <property type="match status" value="1"/>
</dbReference>
<comment type="similarity">
    <text evidence="7">Belongs to the TPP enzyme family. MenD subfamily.</text>
</comment>
<proteinExistence type="inferred from homology"/>
<comment type="function">
    <text evidence="7">Catalyzes the thiamine diphosphate-dependent decarboxylation of 2-oxoglutarate and the subsequent addition of the resulting succinic semialdehyde-thiamine pyrophosphate anion to isochorismate to yield 2-succinyl-5-enolpyruvyl-6-hydroxy-3-cyclohexene-1-carboxylate (SEPHCHC).</text>
</comment>
<dbReference type="Proteomes" id="UP001556040">
    <property type="component" value="Unassembled WGS sequence"/>
</dbReference>
<evidence type="ECO:0000256" key="3">
    <source>
        <dbReference type="ARBA" id="ARBA00022723"/>
    </source>
</evidence>
<dbReference type="Pfam" id="PF02776">
    <property type="entry name" value="TPP_enzyme_N"/>
    <property type="match status" value="1"/>
</dbReference>
<dbReference type="Pfam" id="PF16582">
    <property type="entry name" value="TPP_enzyme_M_2"/>
    <property type="match status" value="1"/>
</dbReference>
<comment type="cofactor">
    <cofactor evidence="7">
        <name>Mg(2+)</name>
        <dbReference type="ChEBI" id="CHEBI:18420"/>
    </cofactor>
    <cofactor evidence="7">
        <name>Mn(2+)</name>
        <dbReference type="ChEBI" id="CHEBI:29035"/>
    </cofactor>
</comment>
<dbReference type="InterPro" id="IPR004433">
    <property type="entry name" value="MenaQ_synth_MenD"/>
</dbReference>
<dbReference type="SUPFAM" id="SSF52467">
    <property type="entry name" value="DHS-like NAD/FAD-binding domain"/>
    <property type="match status" value="1"/>
</dbReference>
<dbReference type="Gene3D" id="3.40.50.970">
    <property type="match status" value="2"/>
</dbReference>
<comment type="pathway">
    <text evidence="7">Quinol/quinone metabolism; menaquinone biosynthesis.</text>
</comment>
<dbReference type="PANTHER" id="PTHR42916">
    <property type="entry name" value="2-SUCCINYL-5-ENOLPYRUVYL-6-HYDROXY-3-CYCLOHEXENE-1-CARBOXYLATE SYNTHASE"/>
    <property type="match status" value="1"/>
</dbReference>
<keyword evidence="2 7" id="KW-0808">Transferase</keyword>
<dbReference type="NCBIfam" id="TIGR00173">
    <property type="entry name" value="menD"/>
    <property type="match status" value="1"/>
</dbReference>
<evidence type="ECO:0000256" key="5">
    <source>
        <dbReference type="ARBA" id="ARBA00023052"/>
    </source>
</evidence>
<dbReference type="Gene3D" id="3.40.50.1220">
    <property type="entry name" value="TPP-binding domain"/>
    <property type="match status" value="1"/>
</dbReference>
<evidence type="ECO:0000259" key="8">
    <source>
        <dbReference type="PROSITE" id="PS50206"/>
    </source>
</evidence>
<evidence type="ECO:0000256" key="1">
    <source>
        <dbReference type="ARBA" id="ARBA00022428"/>
    </source>
</evidence>
<evidence type="ECO:0000313" key="9">
    <source>
        <dbReference type="EMBL" id="MEW9502849.1"/>
    </source>
</evidence>
<keyword evidence="5 7" id="KW-0786">Thiamine pyrophosphate</keyword>
<dbReference type="CDD" id="cd02009">
    <property type="entry name" value="TPP_SHCHC_synthase"/>
    <property type="match status" value="1"/>
</dbReference>
<comment type="cofactor">
    <cofactor evidence="7">
        <name>thiamine diphosphate</name>
        <dbReference type="ChEBI" id="CHEBI:58937"/>
    </cofactor>
    <text evidence="7">Binds 1 thiamine pyrophosphate per subunit.</text>
</comment>
<dbReference type="HAMAP" id="MF_01659">
    <property type="entry name" value="MenD"/>
    <property type="match status" value="1"/>
</dbReference>
<dbReference type="GO" id="GO:0070204">
    <property type="term" value="F:2-succinyl-5-enolpyruvyl-6-hydroxy-3-cyclohexene-1-carboxylic-acid synthase activity"/>
    <property type="evidence" value="ECO:0007669"/>
    <property type="project" value="UniProtKB-EC"/>
</dbReference>
<name>A0ABV3Q7H3_9BACL</name>
<protein>
    <recommendedName>
        <fullName evidence="7">2-succinyl-5-enolpyruvyl-6-hydroxy-3-cyclohexene-1-carboxylate synthase</fullName>
        <shortName evidence="7">SEPHCHC synthase</shortName>
        <ecNumber evidence="7">2.2.1.9</ecNumber>
    </recommendedName>
    <alternativeName>
        <fullName evidence="7">Menaquinone biosynthesis protein MenD</fullName>
    </alternativeName>
</protein>
<keyword evidence="3 7" id="KW-0479">Metal-binding</keyword>
<comment type="catalytic activity">
    <reaction evidence="7">
        <text>isochorismate + 2-oxoglutarate + H(+) = 5-enolpyruvoyl-6-hydroxy-2-succinyl-cyclohex-3-ene-1-carboxylate + CO2</text>
        <dbReference type="Rhea" id="RHEA:25593"/>
        <dbReference type="ChEBI" id="CHEBI:15378"/>
        <dbReference type="ChEBI" id="CHEBI:16526"/>
        <dbReference type="ChEBI" id="CHEBI:16810"/>
        <dbReference type="ChEBI" id="CHEBI:29780"/>
        <dbReference type="ChEBI" id="CHEBI:58818"/>
        <dbReference type="EC" id="2.2.1.9"/>
    </reaction>
</comment>
<comment type="subunit">
    <text evidence="7">Homodimer.</text>
</comment>
<evidence type="ECO:0000256" key="2">
    <source>
        <dbReference type="ARBA" id="ARBA00022679"/>
    </source>
</evidence>
<comment type="pathway">
    <text evidence="7">Quinol/quinone metabolism; 1,4-dihydroxy-2-naphthoate biosynthesis; 1,4-dihydroxy-2-naphthoate from chorismate: step 2/7.</text>
</comment>
<keyword evidence="10" id="KW-1185">Reference proteome</keyword>
<dbReference type="InterPro" id="IPR012001">
    <property type="entry name" value="Thiamin_PyroP_enz_TPP-bd_dom"/>
</dbReference>
<gene>
    <name evidence="7 9" type="primary">menD</name>
    <name evidence="9" type="ORF">AB1471_13720</name>
</gene>